<dbReference type="SMART" id="SM00987">
    <property type="entry name" value="UreE_C"/>
    <property type="match status" value="1"/>
</dbReference>
<dbReference type="Pfam" id="PF03167">
    <property type="entry name" value="UDG"/>
    <property type="match status" value="1"/>
</dbReference>
<dbReference type="SUPFAM" id="SSF52141">
    <property type="entry name" value="Uracil-DNA glycosylase-like"/>
    <property type="match status" value="1"/>
</dbReference>
<evidence type="ECO:0000313" key="3">
    <source>
        <dbReference type="Proteomes" id="UP000286678"/>
    </source>
</evidence>
<keyword evidence="3" id="KW-1185">Reference proteome</keyword>
<dbReference type="AlphaFoldDB" id="A0A432XBC0"/>
<gene>
    <name evidence="2" type="ORF">CWE21_12710</name>
</gene>
<feature type="domain" description="Uracil-DNA glycosylase-like" evidence="1">
    <location>
        <begin position="27"/>
        <end position="188"/>
    </location>
</feature>
<proteinExistence type="predicted"/>
<dbReference type="RefSeq" id="WP_126834812.1">
    <property type="nucleotide sequence ID" value="NZ_PIPT01000011.1"/>
</dbReference>
<dbReference type="Proteomes" id="UP000286678">
    <property type="component" value="Unassembled WGS sequence"/>
</dbReference>
<dbReference type="InterPro" id="IPR036895">
    <property type="entry name" value="Uracil-DNA_glycosylase-like_sf"/>
</dbReference>
<reference evidence="3" key="1">
    <citation type="journal article" date="2018" name="Front. Microbiol.">
        <title>Genome-Based Analysis Reveals the Taxonomy and Diversity of the Family Idiomarinaceae.</title>
        <authorList>
            <person name="Liu Y."/>
            <person name="Lai Q."/>
            <person name="Shao Z."/>
        </authorList>
    </citation>
    <scope>NUCLEOTIDE SEQUENCE [LARGE SCALE GENOMIC DNA]</scope>
    <source>
        <strain evidence="3">SW15</strain>
    </source>
</reference>
<dbReference type="SMART" id="SM00986">
    <property type="entry name" value="UDG"/>
    <property type="match status" value="1"/>
</dbReference>
<evidence type="ECO:0000259" key="1">
    <source>
        <dbReference type="SMART" id="SM00986"/>
    </source>
</evidence>
<dbReference type="EMBL" id="PIPT01000011">
    <property type="protein sequence ID" value="RUO45995.1"/>
    <property type="molecule type" value="Genomic_DNA"/>
</dbReference>
<evidence type="ECO:0000313" key="2">
    <source>
        <dbReference type="EMBL" id="RUO45995.1"/>
    </source>
</evidence>
<sequence>MSLSHLLQRIRACKECEPDLPCGARPVVQAAVSAPILIAGQAPGRRVHASGLPFDDPSGERLRTWLGVDRQTFYDERCFAIAPMGFCYPGTGKSGDLPPRPECAPLWRQQLLNELPRVQLTLAIGKYAIDWHLAKLGGGQRYKTLTETVQHWQKYWPHVLPMPHPSPRNNLWLKRNPWFERDLVPMLQARIKLLLTD</sequence>
<dbReference type="CDD" id="cd10033">
    <property type="entry name" value="UDG_like"/>
    <property type="match status" value="1"/>
</dbReference>
<dbReference type="OrthoDB" id="9789139at2"/>
<dbReference type="InterPro" id="IPR005122">
    <property type="entry name" value="Uracil-DNA_glycosylase-like"/>
</dbReference>
<dbReference type="Gene3D" id="3.40.470.10">
    <property type="entry name" value="Uracil-DNA glycosylase-like domain"/>
    <property type="match status" value="1"/>
</dbReference>
<organism evidence="2 3">
    <name type="scientific">Pseudidiomarina aquimaris</name>
    <dbReference type="NCBI Taxonomy" id="641841"/>
    <lineage>
        <taxon>Bacteria</taxon>
        <taxon>Pseudomonadati</taxon>
        <taxon>Pseudomonadota</taxon>
        <taxon>Gammaproteobacteria</taxon>
        <taxon>Alteromonadales</taxon>
        <taxon>Idiomarinaceae</taxon>
        <taxon>Pseudidiomarina</taxon>
    </lineage>
</organism>
<name>A0A432XBC0_9GAMM</name>
<dbReference type="PANTHER" id="PTHR42160">
    <property type="entry name" value="URACIL-DNA GLYCOSYLASE SUPERFAMILY PROTEIN"/>
    <property type="match status" value="1"/>
</dbReference>
<protein>
    <submittedName>
        <fullName evidence="2">Uracil-DNA glycosylase</fullName>
    </submittedName>
</protein>
<dbReference type="InterPro" id="IPR047124">
    <property type="entry name" value="HI_0220.2"/>
</dbReference>
<comment type="caution">
    <text evidence="2">The sequence shown here is derived from an EMBL/GenBank/DDBJ whole genome shotgun (WGS) entry which is preliminary data.</text>
</comment>
<dbReference type="PANTHER" id="PTHR42160:SF1">
    <property type="entry name" value="URACIL-DNA GLYCOSYLASE SUPERFAMILY PROTEIN"/>
    <property type="match status" value="1"/>
</dbReference>
<accession>A0A432XBC0</accession>